<dbReference type="SUPFAM" id="SSF64268">
    <property type="entry name" value="PX domain"/>
    <property type="match status" value="1"/>
</dbReference>
<keyword evidence="4" id="KW-0812">Transmembrane</keyword>
<name>A0A1L0BJH2_9ASCO</name>
<feature type="region of interest" description="Disordered" evidence="3">
    <location>
        <begin position="626"/>
        <end position="645"/>
    </location>
</feature>
<feature type="transmembrane region" description="Helical" evidence="4">
    <location>
        <begin position="30"/>
        <end position="49"/>
    </location>
</feature>
<dbReference type="InterPro" id="IPR016137">
    <property type="entry name" value="RGS"/>
</dbReference>
<dbReference type="SMART" id="SM00312">
    <property type="entry name" value="PX"/>
    <property type="match status" value="1"/>
</dbReference>
<dbReference type="PROSITE" id="PS50132">
    <property type="entry name" value="RGS"/>
    <property type="match status" value="1"/>
</dbReference>
<feature type="compositionally biased region" description="Low complexity" evidence="3">
    <location>
        <begin position="585"/>
        <end position="598"/>
    </location>
</feature>
<dbReference type="GO" id="GO:0035091">
    <property type="term" value="F:phosphatidylinositol binding"/>
    <property type="evidence" value="ECO:0007669"/>
    <property type="project" value="InterPro"/>
</dbReference>
<keyword evidence="4" id="KW-0472">Membrane</keyword>
<feature type="coiled-coil region" evidence="2">
    <location>
        <begin position="899"/>
        <end position="926"/>
    </location>
</feature>
<feature type="domain" description="PX" evidence="6">
    <location>
        <begin position="745"/>
        <end position="866"/>
    </location>
</feature>
<dbReference type="Gene3D" id="1.10.167.10">
    <property type="entry name" value="Regulator of G-protein Signalling 4, domain 2"/>
    <property type="match status" value="1"/>
</dbReference>
<dbReference type="InterPro" id="IPR003114">
    <property type="entry name" value="Phox_assoc"/>
</dbReference>
<evidence type="ECO:0000259" key="5">
    <source>
        <dbReference type="PROSITE" id="PS50132"/>
    </source>
</evidence>
<evidence type="ECO:0000259" key="7">
    <source>
        <dbReference type="PROSITE" id="PS51207"/>
    </source>
</evidence>
<sequence length="1093" mass="124389">MTNPNSKLSSKGLAGLIAIVLLFSSLRRKILWWLIFSILLGAYLLYLALTIKPQKQGYLRRVRRFKFLTKANWNAEVAALTVDRSLLEAPAIPESFLISESLDDMFNLILQEFVDSWFTRISSSRLFQDSVHLELKEVVRTLKERLANINLANLLVYKIIPLVTDHYTHFVSTTKAHDTSYSIESKLITAQNFGRARLHDGVSLLLPGPNRRTKEKAYLRHKVGSVLPYLLSDQENSNPTVLLLITELLACTVLANVFEVLSEGDFFNQMVVKLMGDNLQHRHQVKRLRAALAEHTAQSNLLVLPSSLPTNLTQEKASLWMNYVDNCETRDEVVQLQKAIQEKQILLATSSAGYNPEKARLSALSEKVNEKLNTTLPTTVTLEAILNQPKLAAVFREYLKREKHESDIDLWQAIDRIKAPLEVSDAAEVPLLLEFSNKDDILRIYSTYFDNPNILISDEIRDSVTSYVKCADDETKAAEYQEARKSLFLLQENIVEHMKNHHFRGFKKSNRYGDLEFGKLDRRVRREASLSFAGRNLPSYHDIDLEDNSISPGVVSAVATAFERIMKSSGEESESVSLFETTRQPPSRIISESSTESRQNLFGDSSSLFEEAVKLDELNTSSNRMSALFDEGSDDDSGPESVNSDSLLLSTELPDIKLGSLEILLAAPGDLSLSEKIATLDKNIENLTEQDNILASLLRKAELTNNVPELRVLKKSKVSVEREISAKELQRQQYIVQENENSLYGKSKVQIQSCVFGNDDTTPYVLYIIEVQKFSSDDPNEVIAGWIVARRFSQFYKLNEYLKKRCPEVANIKFPKKTVPMLKFQKVQQVELRKPMLEKYLQSILKIPEVCSDAVFRSFLSSEDFLLGKGTKSSQSFDAFFNKFYGKMSQRVPLATTIRPRSEKEQQEILANIQEMERELKQFDDIGKDKAKIPFVKPISDLLMTIFNLKTSQSWLRGRALLVILQQVLGSAIEKTITQQVDANWRQEEKVLDILGLLRQLLFPNGKFRESPELRTKLEQSTTRDEANVILRVFMNETCAKIFGFKNTSQASIHLFEMFQNDFLNKLLFFEILDELFSAICKEADDGHGLENA</sequence>
<feature type="domain" description="PXA" evidence="7">
    <location>
        <begin position="95"/>
        <end position="279"/>
    </location>
</feature>
<evidence type="ECO:0000256" key="2">
    <source>
        <dbReference type="SAM" id="Coils"/>
    </source>
</evidence>
<evidence type="ECO:0000313" key="9">
    <source>
        <dbReference type="Proteomes" id="UP000182334"/>
    </source>
</evidence>
<evidence type="ECO:0000259" key="6">
    <source>
        <dbReference type="PROSITE" id="PS50195"/>
    </source>
</evidence>
<dbReference type="PROSITE" id="PS50195">
    <property type="entry name" value="PX"/>
    <property type="match status" value="1"/>
</dbReference>
<keyword evidence="2" id="KW-0175">Coiled coil</keyword>
<dbReference type="InterPro" id="IPR044926">
    <property type="entry name" value="RGS_subdomain_2"/>
</dbReference>
<dbReference type="OrthoDB" id="120967at2759"/>
<dbReference type="Pfam" id="PF00615">
    <property type="entry name" value="RGS"/>
    <property type="match status" value="1"/>
</dbReference>
<feature type="domain" description="RGS" evidence="5">
    <location>
        <begin position="381"/>
        <end position="516"/>
    </location>
</feature>
<dbReference type="EMBL" id="LT635758">
    <property type="protein sequence ID" value="SGZ51513.1"/>
    <property type="molecule type" value="Genomic_DNA"/>
</dbReference>
<keyword evidence="9" id="KW-1185">Reference proteome</keyword>
<dbReference type="SUPFAM" id="SSF48097">
    <property type="entry name" value="Regulator of G-protein signaling, RGS"/>
    <property type="match status" value="1"/>
</dbReference>
<dbReference type="Pfam" id="PF02194">
    <property type="entry name" value="PXA"/>
    <property type="match status" value="1"/>
</dbReference>
<dbReference type="STRING" id="45354.A0A1L0BJH2"/>
<evidence type="ECO:0000256" key="1">
    <source>
        <dbReference type="ARBA" id="ARBA00010883"/>
    </source>
</evidence>
<reference evidence="8 9" key="1">
    <citation type="submission" date="2016-10" db="EMBL/GenBank/DDBJ databases">
        <authorList>
            <person name="de Groot N.N."/>
        </authorList>
    </citation>
    <scope>NUCLEOTIDE SEQUENCE [LARGE SCALE GENOMIC DNA]</scope>
    <source>
        <strain evidence="8 9">CBS 141442</strain>
    </source>
</reference>
<dbReference type="InterPro" id="IPR001683">
    <property type="entry name" value="PX_dom"/>
</dbReference>
<organism evidence="8 9">
    <name type="scientific">Sungouiella intermedia</name>
    <dbReference type="NCBI Taxonomy" id="45354"/>
    <lineage>
        <taxon>Eukaryota</taxon>
        <taxon>Fungi</taxon>
        <taxon>Dikarya</taxon>
        <taxon>Ascomycota</taxon>
        <taxon>Saccharomycotina</taxon>
        <taxon>Pichiomycetes</taxon>
        <taxon>Metschnikowiaceae</taxon>
        <taxon>Sungouiella</taxon>
    </lineage>
</organism>
<dbReference type="CDD" id="cd06876">
    <property type="entry name" value="PX_MDM1p"/>
    <property type="match status" value="1"/>
</dbReference>
<feature type="compositionally biased region" description="Polar residues" evidence="3">
    <location>
        <begin position="575"/>
        <end position="584"/>
    </location>
</feature>
<dbReference type="Pfam" id="PF00787">
    <property type="entry name" value="PX"/>
    <property type="match status" value="1"/>
</dbReference>
<dbReference type="PANTHER" id="PTHR22775:SF3">
    <property type="entry name" value="SORTING NEXIN-13"/>
    <property type="match status" value="1"/>
</dbReference>
<evidence type="ECO:0000313" key="8">
    <source>
        <dbReference type="EMBL" id="SGZ51513.1"/>
    </source>
</evidence>
<keyword evidence="4" id="KW-1133">Transmembrane helix</keyword>
<dbReference type="InterPro" id="IPR036305">
    <property type="entry name" value="RGS_sf"/>
</dbReference>
<dbReference type="Gene3D" id="3.30.1520.10">
    <property type="entry name" value="Phox-like domain"/>
    <property type="match status" value="1"/>
</dbReference>
<accession>A0A1L0BJH2</accession>
<dbReference type="SMART" id="SM00313">
    <property type="entry name" value="PXA"/>
    <property type="match status" value="1"/>
</dbReference>
<comment type="similarity">
    <text evidence="1">Belongs to the sorting nexin family.</text>
</comment>
<gene>
    <name evidence="8" type="ORF">SAMEA4029010_CIC11G00000005387</name>
</gene>
<dbReference type="AlphaFoldDB" id="A0A1L0BJH2"/>
<feature type="region of interest" description="Disordered" evidence="3">
    <location>
        <begin position="573"/>
        <end position="599"/>
    </location>
</feature>
<dbReference type="Proteomes" id="UP000182334">
    <property type="component" value="Chromosome III"/>
</dbReference>
<dbReference type="SMART" id="SM00315">
    <property type="entry name" value="RGS"/>
    <property type="match status" value="1"/>
</dbReference>
<dbReference type="InterPro" id="IPR036871">
    <property type="entry name" value="PX_dom_sf"/>
</dbReference>
<proteinExistence type="inferred from homology"/>
<evidence type="ECO:0000256" key="3">
    <source>
        <dbReference type="SAM" id="MobiDB-lite"/>
    </source>
</evidence>
<protein>
    <submittedName>
        <fullName evidence="8">CIC11C00000005387</fullName>
    </submittedName>
</protein>
<dbReference type="PROSITE" id="PS51207">
    <property type="entry name" value="PXA"/>
    <property type="match status" value="1"/>
</dbReference>
<evidence type="ECO:0000256" key="4">
    <source>
        <dbReference type="SAM" id="Phobius"/>
    </source>
</evidence>
<dbReference type="PANTHER" id="PTHR22775">
    <property type="entry name" value="SORTING NEXIN"/>
    <property type="match status" value="1"/>
</dbReference>
<dbReference type="InterPro" id="IPR013937">
    <property type="entry name" value="Sorting_nexin_C"/>
</dbReference>
<dbReference type="Pfam" id="PF08628">
    <property type="entry name" value="Nexin_C"/>
    <property type="match status" value="1"/>
</dbReference>